<gene>
    <name evidence="3" type="ORF">DEA37_0000357</name>
</gene>
<feature type="region of interest" description="Disordered" evidence="1">
    <location>
        <begin position="453"/>
        <end position="493"/>
    </location>
</feature>
<evidence type="ECO:0000313" key="4">
    <source>
        <dbReference type="Proteomes" id="UP000324629"/>
    </source>
</evidence>
<feature type="compositionally biased region" description="Low complexity" evidence="1">
    <location>
        <begin position="608"/>
        <end position="623"/>
    </location>
</feature>
<feature type="compositionally biased region" description="Basic residues" evidence="1">
    <location>
        <begin position="454"/>
        <end position="463"/>
    </location>
</feature>
<feature type="compositionally biased region" description="Polar residues" evidence="1">
    <location>
        <begin position="464"/>
        <end position="474"/>
    </location>
</feature>
<keyword evidence="4" id="KW-1185">Reference proteome</keyword>
<dbReference type="AlphaFoldDB" id="A0A5J4NIE6"/>
<evidence type="ECO:0000259" key="2">
    <source>
        <dbReference type="PROSITE" id="PS50238"/>
    </source>
</evidence>
<dbReference type="SUPFAM" id="SSF48350">
    <property type="entry name" value="GTPase activation domain, GAP"/>
    <property type="match status" value="1"/>
</dbReference>
<dbReference type="GO" id="GO:0007165">
    <property type="term" value="P:signal transduction"/>
    <property type="evidence" value="ECO:0007669"/>
    <property type="project" value="InterPro"/>
</dbReference>
<reference evidence="3 4" key="1">
    <citation type="journal article" date="2019" name="Gigascience">
        <title>Whole-genome sequence of the oriental lung fluke Paragonimus westermani.</title>
        <authorList>
            <person name="Oey H."/>
            <person name="Zakrzewski M."/>
            <person name="Narain K."/>
            <person name="Devi K.R."/>
            <person name="Agatsuma T."/>
            <person name="Nawaratna S."/>
            <person name="Gobert G.N."/>
            <person name="Jones M.K."/>
            <person name="Ragan M.A."/>
            <person name="McManus D.P."/>
            <person name="Krause L."/>
        </authorList>
    </citation>
    <scope>NUCLEOTIDE SEQUENCE [LARGE SCALE GENOMIC DNA]</scope>
    <source>
        <strain evidence="3 4">IND2009</strain>
    </source>
</reference>
<dbReference type="Pfam" id="PF00620">
    <property type="entry name" value="RhoGAP"/>
    <property type="match status" value="1"/>
</dbReference>
<comment type="caution">
    <text evidence="3">The sequence shown here is derived from an EMBL/GenBank/DDBJ whole genome shotgun (WGS) entry which is preliminary data.</text>
</comment>
<dbReference type="PANTHER" id="PTHR47027:SF20">
    <property type="entry name" value="REVERSE TRANSCRIPTASE-LIKE PROTEIN WITH RNA-DIRECTED DNA POLYMERASE DOMAIN"/>
    <property type="match status" value="1"/>
</dbReference>
<dbReference type="PROSITE" id="PS50238">
    <property type="entry name" value="RHOGAP"/>
    <property type="match status" value="1"/>
</dbReference>
<dbReference type="InterPro" id="IPR043502">
    <property type="entry name" value="DNA/RNA_pol_sf"/>
</dbReference>
<evidence type="ECO:0000313" key="3">
    <source>
        <dbReference type="EMBL" id="KAA3675244.1"/>
    </source>
</evidence>
<dbReference type="Pfam" id="PF00078">
    <property type="entry name" value="RVT_1"/>
    <property type="match status" value="2"/>
</dbReference>
<dbReference type="CDD" id="cd01650">
    <property type="entry name" value="RT_nLTR_like"/>
    <property type="match status" value="1"/>
</dbReference>
<dbReference type="Gene3D" id="1.10.555.10">
    <property type="entry name" value="Rho GTPase activation protein"/>
    <property type="match status" value="1"/>
</dbReference>
<feature type="domain" description="Rho-GAP" evidence="2">
    <location>
        <begin position="194"/>
        <end position="408"/>
    </location>
</feature>
<dbReference type="InterPro" id="IPR000477">
    <property type="entry name" value="RT_dom"/>
</dbReference>
<feature type="region of interest" description="Disordered" evidence="1">
    <location>
        <begin position="541"/>
        <end position="671"/>
    </location>
</feature>
<organism evidence="3 4">
    <name type="scientific">Paragonimus westermani</name>
    <dbReference type="NCBI Taxonomy" id="34504"/>
    <lineage>
        <taxon>Eukaryota</taxon>
        <taxon>Metazoa</taxon>
        <taxon>Spiralia</taxon>
        <taxon>Lophotrochozoa</taxon>
        <taxon>Platyhelminthes</taxon>
        <taxon>Trematoda</taxon>
        <taxon>Digenea</taxon>
        <taxon>Plagiorchiida</taxon>
        <taxon>Troglotremata</taxon>
        <taxon>Troglotrematidae</taxon>
        <taxon>Paragonimus</taxon>
    </lineage>
</organism>
<feature type="compositionally biased region" description="Polar residues" evidence="1">
    <location>
        <begin position="633"/>
        <end position="655"/>
    </location>
</feature>
<feature type="compositionally biased region" description="Polar residues" evidence="1">
    <location>
        <begin position="545"/>
        <end position="557"/>
    </location>
</feature>
<proteinExistence type="predicted"/>
<dbReference type="SUPFAM" id="SSF56672">
    <property type="entry name" value="DNA/RNA polymerases"/>
    <property type="match status" value="1"/>
</dbReference>
<dbReference type="Proteomes" id="UP000324629">
    <property type="component" value="Unassembled WGS sequence"/>
</dbReference>
<dbReference type="EMBL" id="QNGE01002636">
    <property type="protein sequence ID" value="KAA3675244.1"/>
    <property type="molecule type" value="Genomic_DNA"/>
</dbReference>
<dbReference type="InterPro" id="IPR008936">
    <property type="entry name" value="Rho_GTPase_activation_prot"/>
</dbReference>
<evidence type="ECO:0000256" key="1">
    <source>
        <dbReference type="SAM" id="MobiDB-lite"/>
    </source>
</evidence>
<protein>
    <recommendedName>
        <fullName evidence="2">Rho-GAP domain-containing protein</fullName>
    </recommendedName>
</protein>
<sequence length="671" mass="75417">MEKAFLSGNSRRLFPLIRGCTDHQVGVSETIREKDGSLITSQLRRLDRWTEHFEKQFRWPLPDRVDDWTRLVGYCIPDGSPTETEVAMELTLLKRYEAPGPDLLSSSLFKHGGGSRSLCDNHRSIGFVYVASKLLTFLILRRLTKPRESQTREEQAGFRSGRGCVDHIFTLRRVLEHRHSYRQPTAVVFLDLRAAFDSVARNVLWSCLLRKGVPEKYVNLLRSLYAHSASRGALRESSALGVELLPSARLTDLEYADDIVLLSPSAEDLQTMLTKVSDRAGLYGMRFAPSKCKVLLQGWGISTPTFFVESNPLETVDSFTCLGSTISSTYAIVDEISEILLYLLDHFKRVTNQSEVNKMNTHHLATCLAPVLFYPAPNAARSLDPSILEPRRMTEIFKFILEIWPDERTDYAMPAGSVDMWPPTSGYHRAGSSPPTLDPRYRETRHHVVDSAPHRMHKAKHSYRASSSTRSTLSGPAAPRIFNRSPPYEPRSMSFAGKTEAAKAARSEQIGMGRSGRIKFTSLSGPTARFEPVVEFHPVHMTEGNRPSATDRASTSAVHFLPQRKSNSQTDVVGSRHMNELETEVYSAQAEEQSRRTMMRPRFQDVPTTGSTGTDSGTRSSLSVGGKFIPPVTRQSSFVKKGTRPNSARSYSQERPYTRSPRPVRRSQPYS</sequence>
<dbReference type="PANTHER" id="PTHR47027">
    <property type="entry name" value="REVERSE TRANSCRIPTASE DOMAIN-CONTAINING PROTEIN"/>
    <property type="match status" value="1"/>
</dbReference>
<accession>A0A5J4NIE6</accession>
<name>A0A5J4NIE6_9TREM</name>
<dbReference type="InterPro" id="IPR000198">
    <property type="entry name" value="RhoGAP_dom"/>
</dbReference>